<dbReference type="KEGG" id="cre:CHLRE_04g228500v5"/>
<evidence type="ECO:0000256" key="1">
    <source>
        <dbReference type="SAM" id="MobiDB-lite"/>
    </source>
</evidence>
<dbReference type="PaxDb" id="3055-EDP04295"/>
<dbReference type="GeneID" id="5717928"/>
<feature type="region of interest" description="Disordered" evidence="1">
    <location>
        <begin position="655"/>
        <end position="712"/>
    </location>
</feature>
<evidence type="ECO:0000313" key="2">
    <source>
        <dbReference type="EMBL" id="PNW84291.1"/>
    </source>
</evidence>
<dbReference type="AlphaFoldDB" id="A0A2K3DUS3"/>
<dbReference type="InParanoid" id="A0A2K3DUS3"/>
<name>A0A2K3DUS3_CHLRE</name>
<evidence type="ECO:0000313" key="3">
    <source>
        <dbReference type="Proteomes" id="UP000006906"/>
    </source>
</evidence>
<dbReference type="OrthoDB" id="545602at2759"/>
<proteinExistence type="predicted"/>
<sequence>MIEPTGKELREGWDPMDMSYMNLLDAAGPTEEAPTEAVADDAPPDPGEVIKVFEEAKGNLDILVDVVTNLDRSFLEAKPFSAGRRPGVKREDAVANSLQSRVAATSAALGRLSRRLAEGAAALQAHVEREDKFYCQLRQLQMFWKIHLNPRVIDCPFMVDLSITEPMAAASGGGGGQQDAAAGGGAAAAAAGAAASGVAAGQALTGNTYEVGSGSLLVPLLKDEAGALRVQLEMPEERPDINDSTRTGSTRLNGKGARTLLVGGARRVHALLLQLQRRQLWRQVAAGLEKDAAALGVAAVGGGGAAAGATGAGAAAAAAAGGGGGGGGGAHHVHVSLARLASQNVLITPDPSLAALRPLMLEHLLTCRLPPAFKPPPPPPRPRPGHLTSLAAATSAAAQAALAAAAGRATASGGGGGGGGPAPGLVSGLPLLPDLAALLNQMVFRDHQRYHLDLEAHALPYVTLRWRPAGPSLLTSAMEVRVGPSHRVLVIVRDGRTDVEGVVAPSGPPAAGSGAGGSRWVRDTLMAFTRHDVPAVLRSLLQTLGLPLDKLLGVTVPAHFAPHHHYSHGALAALTGGTAAGAGAVAGAGAGAVAGAGAGAGAGGVGAVEGGGLQGVASGQVPPGPGGGLGHGHGHHHSHPNLRVAVAAAGAGIAGGGGPGGVGPHLGTGHVQGHPSPPGSDSPPSIAWVRAAQQSGPAQPLPKHEPAPGPAL</sequence>
<dbReference type="RefSeq" id="XP_042925410.1">
    <property type="nucleotide sequence ID" value="XM_043062058.1"/>
</dbReference>
<feature type="region of interest" description="Disordered" evidence="1">
    <location>
        <begin position="614"/>
        <end position="639"/>
    </location>
</feature>
<dbReference type="Gramene" id="PNW84291">
    <property type="protein sequence ID" value="PNW84291"/>
    <property type="gene ID" value="CHLRE_04g228500v5"/>
</dbReference>
<protein>
    <submittedName>
        <fullName evidence="2">Uncharacterized protein</fullName>
    </submittedName>
</protein>
<dbReference type="ExpressionAtlas" id="A0A2K3DUS3">
    <property type="expression patterns" value="baseline"/>
</dbReference>
<reference evidence="2 3" key="1">
    <citation type="journal article" date="2007" name="Science">
        <title>The Chlamydomonas genome reveals the evolution of key animal and plant functions.</title>
        <authorList>
            <person name="Merchant S.S."/>
            <person name="Prochnik S.E."/>
            <person name="Vallon O."/>
            <person name="Harris E.H."/>
            <person name="Karpowicz S.J."/>
            <person name="Witman G.B."/>
            <person name="Terry A."/>
            <person name="Salamov A."/>
            <person name="Fritz-Laylin L.K."/>
            <person name="Marechal-Drouard L."/>
            <person name="Marshall W.F."/>
            <person name="Qu L.H."/>
            <person name="Nelson D.R."/>
            <person name="Sanderfoot A.A."/>
            <person name="Spalding M.H."/>
            <person name="Kapitonov V.V."/>
            <person name="Ren Q."/>
            <person name="Ferris P."/>
            <person name="Lindquist E."/>
            <person name="Shapiro H."/>
            <person name="Lucas S.M."/>
            <person name="Grimwood J."/>
            <person name="Schmutz J."/>
            <person name="Cardol P."/>
            <person name="Cerutti H."/>
            <person name="Chanfreau G."/>
            <person name="Chen C.L."/>
            <person name="Cognat V."/>
            <person name="Croft M.T."/>
            <person name="Dent R."/>
            <person name="Dutcher S."/>
            <person name="Fernandez E."/>
            <person name="Fukuzawa H."/>
            <person name="Gonzalez-Ballester D."/>
            <person name="Gonzalez-Halphen D."/>
            <person name="Hallmann A."/>
            <person name="Hanikenne M."/>
            <person name="Hippler M."/>
            <person name="Inwood W."/>
            <person name="Jabbari K."/>
            <person name="Kalanon M."/>
            <person name="Kuras R."/>
            <person name="Lefebvre P.A."/>
            <person name="Lemaire S.D."/>
            <person name="Lobanov A.V."/>
            <person name="Lohr M."/>
            <person name="Manuell A."/>
            <person name="Meier I."/>
            <person name="Mets L."/>
            <person name="Mittag M."/>
            <person name="Mittelmeier T."/>
            <person name="Moroney J.V."/>
            <person name="Moseley J."/>
            <person name="Napoli C."/>
            <person name="Nedelcu A.M."/>
            <person name="Niyogi K."/>
            <person name="Novoselov S.V."/>
            <person name="Paulsen I.T."/>
            <person name="Pazour G."/>
            <person name="Purton S."/>
            <person name="Ral J.P."/>
            <person name="Riano-Pachon D.M."/>
            <person name="Riekhof W."/>
            <person name="Rymarquis L."/>
            <person name="Schroda M."/>
            <person name="Stern D."/>
            <person name="Umen J."/>
            <person name="Willows R."/>
            <person name="Wilson N."/>
            <person name="Zimmer S.L."/>
            <person name="Allmer J."/>
            <person name="Balk J."/>
            <person name="Bisova K."/>
            <person name="Chen C.J."/>
            <person name="Elias M."/>
            <person name="Gendler K."/>
            <person name="Hauser C."/>
            <person name="Lamb M.R."/>
            <person name="Ledford H."/>
            <person name="Long J.C."/>
            <person name="Minagawa J."/>
            <person name="Page M.D."/>
            <person name="Pan J."/>
            <person name="Pootakham W."/>
            <person name="Roje S."/>
            <person name="Rose A."/>
            <person name="Stahlberg E."/>
            <person name="Terauchi A.M."/>
            <person name="Yang P."/>
            <person name="Ball S."/>
            <person name="Bowler C."/>
            <person name="Dieckmann C.L."/>
            <person name="Gladyshev V.N."/>
            <person name="Green P."/>
            <person name="Jorgensen R."/>
            <person name="Mayfield S."/>
            <person name="Mueller-Roeber B."/>
            <person name="Rajamani S."/>
            <person name="Sayre R.T."/>
            <person name="Brokstein P."/>
            <person name="Dubchak I."/>
            <person name="Goodstein D."/>
            <person name="Hornick L."/>
            <person name="Huang Y.W."/>
            <person name="Jhaveri J."/>
            <person name="Luo Y."/>
            <person name="Martinez D."/>
            <person name="Ngau W.C."/>
            <person name="Otillar B."/>
            <person name="Poliakov A."/>
            <person name="Porter A."/>
            <person name="Szajkowski L."/>
            <person name="Werner G."/>
            <person name="Zhou K."/>
            <person name="Grigoriev I.V."/>
            <person name="Rokhsar D.S."/>
            <person name="Grossman A.R."/>
        </authorList>
    </citation>
    <scope>NUCLEOTIDE SEQUENCE [LARGE SCALE GENOMIC DNA]</scope>
    <source>
        <strain evidence="3">CC-503</strain>
    </source>
</reference>
<keyword evidence="3" id="KW-1185">Reference proteome</keyword>
<dbReference type="OMA" id="GSRWVRD"/>
<organism evidence="2 3">
    <name type="scientific">Chlamydomonas reinhardtii</name>
    <name type="common">Chlamydomonas smithii</name>
    <dbReference type="NCBI Taxonomy" id="3055"/>
    <lineage>
        <taxon>Eukaryota</taxon>
        <taxon>Viridiplantae</taxon>
        <taxon>Chlorophyta</taxon>
        <taxon>core chlorophytes</taxon>
        <taxon>Chlorophyceae</taxon>
        <taxon>CS clade</taxon>
        <taxon>Chlamydomonadales</taxon>
        <taxon>Chlamydomonadaceae</taxon>
        <taxon>Chlamydomonas</taxon>
    </lineage>
</organism>
<gene>
    <name evidence="2" type="ORF">CHLRE_04g228500v5</name>
</gene>
<dbReference type="Proteomes" id="UP000006906">
    <property type="component" value="Chromosome 4"/>
</dbReference>
<dbReference type="EMBL" id="CM008965">
    <property type="protein sequence ID" value="PNW84291.1"/>
    <property type="molecule type" value="Genomic_DNA"/>
</dbReference>
<accession>A0A2K3DUS3</accession>
<feature type="compositionally biased region" description="Gly residues" evidence="1">
    <location>
        <begin position="655"/>
        <end position="666"/>
    </location>
</feature>